<dbReference type="EMBL" id="JACEFO010002191">
    <property type="protein sequence ID" value="KAF8675219.1"/>
    <property type="molecule type" value="Genomic_DNA"/>
</dbReference>
<name>A0A835B1R1_9POAL</name>
<dbReference type="Proteomes" id="UP000636709">
    <property type="component" value="Unassembled WGS sequence"/>
</dbReference>
<evidence type="ECO:0000313" key="2">
    <source>
        <dbReference type="Proteomes" id="UP000636709"/>
    </source>
</evidence>
<evidence type="ECO:0000313" key="1">
    <source>
        <dbReference type="EMBL" id="KAF8675219.1"/>
    </source>
</evidence>
<keyword evidence="2" id="KW-1185">Reference proteome</keyword>
<comment type="caution">
    <text evidence="1">The sequence shown here is derived from an EMBL/GenBank/DDBJ whole genome shotgun (WGS) entry which is preliminary data.</text>
</comment>
<sequence length="61" mass="7216">MLGNWLQNFNSQEAITILTGTLAPCWAIWRCRNDIIFDNWEPIGCDFGQYCSVRRRQRSYS</sequence>
<protein>
    <submittedName>
        <fullName evidence="1">Uncharacterized protein</fullName>
    </submittedName>
</protein>
<dbReference type="AlphaFoldDB" id="A0A835B1R1"/>
<reference evidence="1" key="1">
    <citation type="submission" date="2020-07" db="EMBL/GenBank/DDBJ databases">
        <title>Genome sequence and genetic diversity analysis of an under-domesticated orphan crop, white fonio (Digitaria exilis).</title>
        <authorList>
            <person name="Bennetzen J.L."/>
            <person name="Chen S."/>
            <person name="Ma X."/>
            <person name="Wang X."/>
            <person name="Yssel A.E.J."/>
            <person name="Chaluvadi S.R."/>
            <person name="Johnson M."/>
            <person name="Gangashetty P."/>
            <person name="Hamidou F."/>
            <person name="Sanogo M.D."/>
            <person name="Zwaenepoel A."/>
            <person name="Wallace J."/>
            <person name="Van De Peer Y."/>
            <person name="Van Deynze A."/>
        </authorList>
    </citation>
    <scope>NUCLEOTIDE SEQUENCE</scope>
    <source>
        <tissue evidence="1">Leaves</tissue>
    </source>
</reference>
<organism evidence="1 2">
    <name type="scientific">Digitaria exilis</name>
    <dbReference type="NCBI Taxonomy" id="1010633"/>
    <lineage>
        <taxon>Eukaryota</taxon>
        <taxon>Viridiplantae</taxon>
        <taxon>Streptophyta</taxon>
        <taxon>Embryophyta</taxon>
        <taxon>Tracheophyta</taxon>
        <taxon>Spermatophyta</taxon>
        <taxon>Magnoliopsida</taxon>
        <taxon>Liliopsida</taxon>
        <taxon>Poales</taxon>
        <taxon>Poaceae</taxon>
        <taxon>PACMAD clade</taxon>
        <taxon>Panicoideae</taxon>
        <taxon>Panicodae</taxon>
        <taxon>Paniceae</taxon>
        <taxon>Anthephorinae</taxon>
        <taxon>Digitaria</taxon>
    </lineage>
</organism>
<accession>A0A835B1R1</accession>
<proteinExistence type="predicted"/>
<gene>
    <name evidence="1" type="ORF">HU200_047886</name>
</gene>